<evidence type="ECO:0000256" key="1">
    <source>
        <dbReference type="ARBA" id="ARBA00022771"/>
    </source>
</evidence>
<dbReference type="InterPro" id="IPR001841">
    <property type="entry name" value="Znf_RING"/>
</dbReference>
<keyword evidence="1 3" id="KW-0479">Metal-binding</keyword>
<gene>
    <name evidence="6" type="ORF">DPMN_130577</name>
</gene>
<name>A0A9D4H4W9_DREPO</name>
<feature type="region of interest" description="Disordered" evidence="4">
    <location>
        <begin position="147"/>
        <end position="185"/>
    </location>
</feature>
<dbReference type="SMART" id="SM00184">
    <property type="entry name" value="RING"/>
    <property type="match status" value="1"/>
</dbReference>
<dbReference type="Gene3D" id="3.30.40.10">
    <property type="entry name" value="Zinc/RING finger domain, C3HC4 (zinc finger)"/>
    <property type="match status" value="1"/>
</dbReference>
<dbReference type="AlphaFoldDB" id="A0A9D4H4W9"/>
<comment type="caution">
    <text evidence="6">The sequence shown here is derived from an EMBL/GenBank/DDBJ whole genome shotgun (WGS) entry which is preliminary data.</text>
</comment>
<dbReference type="InterPro" id="IPR013083">
    <property type="entry name" value="Znf_RING/FYVE/PHD"/>
</dbReference>
<evidence type="ECO:0000313" key="7">
    <source>
        <dbReference type="Proteomes" id="UP000828390"/>
    </source>
</evidence>
<evidence type="ECO:0000256" key="2">
    <source>
        <dbReference type="ARBA" id="ARBA00022833"/>
    </source>
</evidence>
<dbReference type="PROSITE" id="PS50089">
    <property type="entry name" value="ZF_RING_2"/>
    <property type="match status" value="1"/>
</dbReference>
<dbReference type="SUPFAM" id="SSF57850">
    <property type="entry name" value="RING/U-box"/>
    <property type="match status" value="1"/>
</dbReference>
<evidence type="ECO:0000313" key="6">
    <source>
        <dbReference type="EMBL" id="KAH3828595.1"/>
    </source>
</evidence>
<dbReference type="Proteomes" id="UP000828390">
    <property type="component" value="Unassembled WGS sequence"/>
</dbReference>
<keyword evidence="1 3" id="KW-0863">Zinc-finger</keyword>
<dbReference type="GO" id="GO:0008270">
    <property type="term" value="F:zinc ion binding"/>
    <property type="evidence" value="ECO:0007669"/>
    <property type="project" value="UniProtKB-KW"/>
</dbReference>
<dbReference type="Pfam" id="PF13920">
    <property type="entry name" value="zf-C3HC4_3"/>
    <property type="match status" value="1"/>
</dbReference>
<protein>
    <recommendedName>
        <fullName evidence="5">RING-type domain-containing protein</fullName>
    </recommendedName>
</protein>
<accession>A0A9D4H4W9</accession>
<reference evidence="6" key="2">
    <citation type="submission" date="2020-11" db="EMBL/GenBank/DDBJ databases">
        <authorList>
            <person name="McCartney M.A."/>
            <person name="Auch B."/>
            <person name="Kono T."/>
            <person name="Mallez S."/>
            <person name="Becker A."/>
            <person name="Gohl D.M."/>
            <person name="Silverstein K.A.T."/>
            <person name="Koren S."/>
            <person name="Bechman K.B."/>
            <person name="Herman A."/>
            <person name="Abrahante J.E."/>
            <person name="Garbe J."/>
        </authorList>
    </citation>
    <scope>NUCLEOTIDE SEQUENCE</scope>
    <source>
        <strain evidence="6">Duluth1</strain>
        <tissue evidence="6">Whole animal</tissue>
    </source>
</reference>
<reference evidence="6" key="1">
    <citation type="journal article" date="2019" name="bioRxiv">
        <title>The Genome of the Zebra Mussel, Dreissena polymorpha: A Resource for Invasive Species Research.</title>
        <authorList>
            <person name="McCartney M.A."/>
            <person name="Auch B."/>
            <person name="Kono T."/>
            <person name="Mallez S."/>
            <person name="Zhang Y."/>
            <person name="Obille A."/>
            <person name="Becker A."/>
            <person name="Abrahante J.E."/>
            <person name="Garbe J."/>
            <person name="Badalamenti J.P."/>
            <person name="Herman A."/>
            <person name="Mangelson H."/>
            <person name="Liachko I."/>
            <person name="Sullivan S."/>
            <person name="Sone E.D."/>
            <person name="Koren S."/>
            <person name="Silverstein K.A.T."/>
            <person name="Beckman K.B."/>
            <person name="Gohl D.M."/>
        </authorList>
    </citation>
    <scope>NUCLEOTIDE SEQUENCE</scope>
    <source>
        <strain evidence="6">Duluth1</strain>
        <tissue evidence="6">Whole animal</tissue>
    </source>
</reference>
<evidence type="ECO:0000259" key="5">
    <source>
        <dbReference type="PROSITE" id="PS50089"/>
    </source>
</evidence>
<proteinExistence type="predicted"/>
<evidence type="ECO:0000256" key="3">
    <source>
        <dbReference type="PROSITE-ProRule" id="PRU00175"/>
    </source>
</evidence>
<feature type="compositionally biased region" description="Polar residues" evidence="4">
    <location>
        <begin position="155"/>
        <end position="176"/>
    </location>
</feature>
<dbReference type="EMBL" id="JAIWYP010000005">
    <property type="protein sequence ID" value="KAH3828595.1"/>
    <property type="molecule type" value="Genomic_DNA"/>
</dbReference>
<sequence>MVNTGILKVNEDESSVLLDQERSTGYPAVRGKTCACAGTSKSRQRILQSWQSEATEDACQPEQLCNMDVDVDSDLQCPICLELYTYPIILPCSHVLCRSPCAEHLFDFNFIRCPVCRDKLLRQWRYIESLPRVIALENIIERYKKEQKKDKSEVAKSSASPQPKQTAVQAASNGSNEDLAKSLTY</sequence>
<feature type="domain" description="RING-type" evidence="5">
    <location>
        <begin position="77"/>
        <end position="117"/>
    </location>
</feature>
<keyword evidence="2" id="KW-0862">Zinc</keyword>
<organism evidence="6 7">
    <name type="scientific">Dreissena polymorpha</name>
    <name type="common">Zebra mussel</name>
    <name type="synonym">Mytilus polymorpha</name>
    <dbReference type="NCBI Taxonomy" id="45954"/>
    <lineage>
        <taxon>Eukaryota</taxon>
        <taxon>Metazoa</taxon>
        <taxon>Spiralia</taxon>
        <taxon>Lophotrochozoa</taxon>
        <taxon>Mollusca</taxon>
        <taxon>Bivalvia</taxon>
        <taxon>Autobranchia</taxon>
        <taxon>Heteroconchia</taxon>
        <taxon>Euheterodonta</taxon>
        <taxon>Imparidentia</taxon>
        <taxon>Neoheterodontei</taxon>
        <taxon>Myida</taxon>
        <taxon>Dreissenoidea</taxon>
        <taxon>Dreissenidae</taxon>
        <taxon>Dreissena</taxon>
    </lineage>
</organism>
<keyword evidence="7" id="KW-1185">Reference proteome</keyword>
<dbReference type="PANTHER" id="PTHR23327">
    <property type="entry name" value="RING FINGER PROTEIN 127"/>
    <property type="match status" value="1"/>
</dbReference>
<evidence type="ECO:0000256" key="4">
    <source>
        <dbReference type="SAM" id="MobiDB-lite"/>
    </source>
</evidence>